<evidence type="ECO:0000256" key="8">
    <source>
        <dbReference type="ARBA" id="ARBA00023136"/>
    </source>
</evidence>
<dbReference type="InterPro" id="IPR003439">
    <property type="entry name" value="ABC_transporter-like_ATP-bd"/>
</dbReference>
<feature type="transmembrane region" description="Helical" evidence="9">
    <location>
        <begin position="67"/>
        <end position="86"/>
    </location>
</feature>
<dbReference type="InterPro" id="IPR050173">
    <property type="entry name" value="ABC_transporter_C-like"/>
</dbReference>
<keyword evidence="2" id="KW-0813">Transport</keyword>
<organism evidence="12 13">
    <name type="scientific">Cladobotryum mycophilum</name>
    <dbReference type="NCBI Taxonomy" id="491253"/>
    <lineage>
        <taxon>Eukaryota</taxon>
        <taxon>Fungi</taxon>
        <taxon>Dikarya</taxon>
        <taxon>Ascomycota</taxon>
        <taxon>Pezizomycotina</taxon>
        <taxon>Sordariomycetes</taxon>
        <taxon>Hypocreomycetidae</taxon>
        <taxon>Hypocreales</taxon>
        <taxon>Hypocreaceae</taxon>
        <taxon>Cladobotryum</taxon>
    </lineage>
</organism>
<keyword evidence="6" id="KW-0067">ATP-binding</keyword>
<name>A0ABR0SZS0_9HYPO</name>
<dbReference type="CDD" id="cd18580">
    <property type="entry name" value="ABC_6TM_ABCC_D2"/>
    <property type="match status" value="1"/>
</dbReference>
<feature type="transmembrane region" description="Helical" evidence="9">
    <location>
        <begin position="429"/>
        <end position="455"/>
    </location>
</feature>
<feature type="transmembrane region" description="Helical" evidence="9">
    <location>
        <begin position="467"/>
        <end position="491"/>
    </location>
</feature>
<dbReference type="PANTHER" id="PTHR24223">
    <property type="entry name" value="ATP-BINDING CASSETTE SUB-FAMILY C"/>
    <property type="match status" value="1"/>
</dbReference>
<dbReference type="InterPro" id="IPR027417">
    <property type="entry name" value="P-loop_NTPase"/>
</dbReference>
<comment type="subcellular location">
    <subcellularLocation>
        <location evidence="1">Cell membrane</location>
        <topology evidence="1">Multi-pass membrane protein</topology>
    </subcellularLocation>
</comment>
<feature type="transmembrane region" description="Helical" evidence="9">
    <location>
        <begin position="1094"/>
        <end position="1113"/>
    </location>
</feature>
<reference evidence="12 13" key="1">
    <citation type="submission" date="2024-01" db="EMBL/GenBank/DDBJ databases">
        <title>Complete genome of Cladobotryum mycophilum ATHUM6906.</title>
        <authorList>
            <person name="Christinaki A.C."/>
            <person name="Myridakis A.I."/>
            <person name="Kouvelis V.N."/>
        </authorList>
    </citation>
    <scope>NUCLEOTIDE SEQUENCE [LARGE SCALE GENOMIC DNA]</scope>
    <source>
        <strain evidence="12 13">ATHUM6906</strain>
    </source>
</reference>
<dbReference type="InterPro" id="IPR017871">
    <property type="entry name" value="ABC_transporter-like_CS"/>
</dbReference>
<evidence type="ECO:0000256" key="2">
    <source>
        <dbReference type="ARBA" id="ARBA00022448"/>
    </source>
</evidence>
<evidence type="ECO:0000256" key="1">
    <source>
        <dbReference type="ARBA" id="ARBA00004651"/>
    </source>
</evidence>
<dbReference type="PROSITE" id="PS50893">
    <property type="entry name" value="ABC_TRANSPORTER_2"/>
    <property type="match status" value="2"/>
</dbReference>
<feature type="domain" description="ABC transporter" evidence="10">
    <location>
        <begin position="556"/>
        <end position="783"/>
    </location>
</feature>
<keyword evidence="8 9" id="KW-0472">Membrane</keyword>
<dbReference type="SUPFAM" id="SSF90123">
    <property type="entry name" value="ABC transporter transmembrane region"/>
    <property type="match status" value="2"/>
</dbReference>
<gene>
    <name evidence="12" type="ORF">PT974_02978</name>
</gene>
<dbReference type="PANTHER" id="PTHR24223:SF399">
    <property type="entry name" value="ABC TRANSPORTER ATNG"/>
    <property type="match status" value="1"/>
</dbReference>
<dbReference type="Proteomes" id="UP001338125">
    <property type="component" value="Unassembled WGS sequence"/>
</dbReference>
<evidence type="ECO:0000259" key="11">
    <source>
        <dbReference type="PROSITE" id="PS50929"/>
    </source>
</evidence>
<evidence type="ECO:0000256" key="5">
    <source>
        <dbReference type="ARBA" id="ARBA00022741"/>
    </source>
</evidence>
<keyword evidence="3" id="KW-1003">Cell membrane</keyword>
<dbReference type="Pfam" id="PF00664">
    <property type="entry name" value="ABC_membrane"/>
    <property type="match status" value="2"/>
</dbReference>
<feature type="transmembrane region" description="Helical" evidence="9">
    <location>
        <begin position="38"/>
        <end position="60"/>
    </location>
</feature>
<accession>A0ABR0SZS0</accession>
<evidence type="ECO:0000256" key="7">
    <source>
        <dbReference type="ARBA" id="ARBA00022989"/>
    </source>
</evidence>
<feature type="transmembrane region" description="Helical" evidence="9">
    <location>
        <begin position="98"/>
        <end position="117"/>
    </location>
</feature>
<feature type="transmembrane region" description="Helical" evidence="9">
    <location>
        <begin position="1060"/>
        <end position="1082"/>
    </location>
</feature>
<feature type="transmembrane region" description="Helical" evidence="9">
    <location>
        <begin position="967"/>
        <end position="991"/>
    </location>
</feature>
<dbReference type="InterPro" id="IPR036640">
    <property type="entry name" value="ABC1_TM_sf"/>
</dbReference>
<evidence type="ECO:0000256" key="3">
    <source>
        <dbReference type="ARBA" id="ARBA00022475"/>
    </source>
</evidence>
<protein>
    <submittedName>
        <fullName evidence="12">ABC multidrug transporter B</fullName>
    </submittedName>
</protein>
<feature type="domain" description="ABC transmembrane type-1" evidence="11">
    <location>
        <begin position="879"/>
        <end position="1118"/>
    </location>
</feature>
<comment type="caution">
    <text evidence="12">The sequence shown here is derived from an EMBL/GenBank/DDBJ whole genome shotgun (WGS) entry which is preliminary data.</text>
</comment>
<dbReference type="PROSITE" id="PS00211">
    <property type="entry name" value="ABC_TRANSPORTER_1"/>
    <property type="match status" value="2"/>
</dbReference>
<dbReference type="InterPro" id="IPR044726">
    <property type="entry name" value="ABCC_6TM_D2"/>
</dbReference>
<keyword evidence="7 9" id="KW-1133">Transmembrane helix</keyword>
<dbReference type="SMART" id="SM00382">
    <property type="entry name" value="AAA"/>
    <property type="match status" value="2"/>
</dbReference>
<dbReference type="EMBL" id="JAVFKD010000002">
    <property type="protein sequence ID" value="KAK5997614.1"/>
    <property type="molecule type" value="Genomic_DNA"/>
</dbReference>
<evidence type="ECO:0000256" key="4">
    <source>
        <dbReference type="ARBA" id="ARBA00022692"/>
    </source>
</evidence>
<keyword evidence="5" id="KW-0547">Nucleotide-binding</keyword>
<dbReference type="Gene3D" id="3.40.50.300">
    <property type="entry name" value="P-loop containing nucleotide triphosphate hydrolases"/>
    <property type="match status" value="3"/>
</dbReference>
<dbReference type="CDD" id="cd03250">
    <property type="entry name" value="ABCC_MRP_domain1"/>
    <property type="match status" value="1"/>
</dbReference>
<dbReference type="Gene3D" id="1.20.1560.10">
    <property type="entry name" value="ABC transporter type 1, transmembrane domain"/>
    <property type="match status" value="2"/>
</dbReference>
<keyword evidence="13" id="KW-1185">Reference proteome</keyword>
<feature type="domain" description="ABC transporter" evidence="10">
    <location>
        <begin position="1155"/>
        <end position="1352"/>
    </location>
</feature>
<feature type="transmembrane region" description="Helical" evidence="9">
    <location>
        <begin position="879"/>
        <end position="903"/>
    </location>
</feature>
<dbReference type="InterPro" id="IPR003593">
    <property type="entry name" value="AAA+_ATPase"/>
</dbReference>
<keyword evidence="4 9" id="KW-0812">Transmembrane</keyword>
<sequence length="1352" mass="149120">MGGPATTRNGLKDGVCSALVGTQILLLASWAASRTVHGYVPIAASILKLVVSSVILYLSYQEHRGCIHPSILTSSYLILTILLELAEARTLWSRLGDAPITTMLAASIAFKFVILLLRELPKPPTPITNKWYTAKESTGGLLNRTLLWWSNSLFKKGHRSILTNDDLGDIDEKFDSSTLLAAITSTWASSYKSGRYSLAWVILGTFKHHYLLIAVPRLFLSAFMFAQPFLINRVIDFVGEPPARYNQEVARGLIAATFFVYAGISVTRYFYKRLVFQLITMIRGALVGLIYQKTLNLETCSVTDSAPVTLMSTDIDGIISATQSFHDLWPGVIELGAGLVLLDHKAGHSSFLVLVPGMLCWLVSQTISKTMIPAQRAWNEAIQTRVSVTSSMLGQIKGIKMLGLSDYMTQAIDSFRIFELSMSQKFRTVLAWVTSFSATVNSLSPIVVVVAAVLSAKGSPDFTASEIFTTLSIVILVSQPISNLVGSYTVLMSGLACCSRIQSFLLLNEKADYRGFVEKPESPLPSPNEKYELSSELGLELQAFSGLACEMPSPVVDVRQATFITNDQRTELLYNINFQLSAGSISMVVGRVGCGKSSLLKGILGELHTFSGAVHLATSSVAYCNQTPWLRNISLRDNIVGPFPFDKELYAQVVTACALERDFASFPRGDKTLVGSGGTALSGGQRQRVGLARAVYSRHTIILLDDVLSGLDSTTSATIFNSLLGDDGLLRRRNATVLFATHSIQFLHKADFVTVLESGRIKYNQVKFDSINEEMSSAIRMYVKKTCLDTQSDVGPEEELGELPLHKATLGNPRDFDLTRQSGDLGLYLFYLGSIGPVFTLALLILTISFSVFKKMPQIWLRICTEHGMDEDQGHFLRVYIALAVACIASIWLLCRFFLIHVISRSSQNLHKLLLEAVMKAPLHFFTSTDSGVTLNRFSQDMTIIDQTLPASSFNALRDTFNILTEIAIITSGAQYVALIIPFCMVALYFVQTYYLRTSRQIRHLDLEAKSPLYTHFSETLSGLITIRAMGWKQGFIEENNERLNKSQTPFYLAYYIQQWLNIVLDFFVCNIATIFVAVAVLKRDSTSKAATGLAMLNIISFNNTLSFLINSWTNLETSLGAVARLRTFLLQTPKEALEVERQDPPPDWPTRGDIEFINVTSSYGPELSPTIKSVSLKIKAGQKVGICGRTGSGKSSLILTLLRLLNLRSGSLRIDGLDLTVLRREAIRSRIITLPQEPVILPGTLPGGLGAELDAMGLSVGQKQLFCLSRAILRKTKILLLDEATSSLDHDTEQELRRVLRAEFADCTVLEVAHKLEAIASYDVVIVMQDGEIVEIGDPRELLQVDFSGLA</sequence>
<dbReference type="PROSITE" id="PS50929">
    <property type="entry name" value="ABC_TM1F"/>
    <property type="match status" value="2"/>
</dbReference>
<evidence type="ECO:0000256" key="9">
    <source>
        <dbReference type="SAM" id="Phobius"/>
    </source>
</evidence>
<feature type="transmembrane region" description="Helical" evidence="9">
    <location>
        <begin position="250"/>
        <end position="271"/>
    </location>
</feature>
<evidence type="ECO:0000259" key="10">
    <source>
        <dbReference type="PROSITE" id="PS50893"/>
    </source>
</evidence>
<dbReference type="InterPro" id="IPR011527">
    <property type="entry name" value="ABC1_TM_dom"/>
</dbReference>
<feature type="transmembrane region" description="Helical" evidence="9">
    <location>
        <begin position="828"/>
        <end position="853"/>
    </location>
</feature>
<proteinExistence type="predicted"/>
<feature type="domain" description="ABC transmembrane type-1" evidence="11">
    <location>
        <begin position="218"/>
        <end position="493"/>
    </location>
</feature>
<evidence type="ECO:0000313" key="13">
    <source>
        <dbReference type="Proteomes" id="UP001338125"/>
    </source>
</evidence>
<evidence type="ECO:0000313" key="12">
    <source>
        <dbReference type="EMBL" id="KAK5997614.1"/>
    </source>
</evidence>
<dbReference type="Pfam" id="PF00005">
    <property type="entry name" value="ABC_tran"/>
    <property type="match status" value="2"/>
</dbReference>
<dbReference type="SUPFAM" id="SSF52540">
    <property type="entry name" value="P-loop containing nucleoside triphosphate hydrolases"/>
    <property type="match status" value="2"/>
</dbReference>
<evidence type="ECO:0000256" key="6">
    <source>
        <dbReference type="ARBA" id="ARBA00022840"/>
    </source>
</evidence>